<keyword evidence="2" id="KW-1185">Reference proteome</keyword>
<evidence type="ECO:0000313" key="1">
    <source>
        <dbReference type="EMBL" id="KAJ6983205.1"/>
    </source>
</evidence>
<sequence length="107" mass="12181">MLDKMEAKKQEIMVASFFIASTAALRGPVMLLQTLSSRSLDHQTKIILMLYKSDPISKFKYFVSVKKQGMGMVWFRNFLDWVGNGKMELPEDSHLHIRASGVVDVES</sequence>
<accession>A0AAD6ME17</accession>
<proteinExistence type="predicted"/>
<name>A0AAD6ME17_9ROSI</name>
<protein>
    <submittedName>
        <fullName evidence="1">Uncharacterized protein</fullName>
    </submittedName>
</protein>
<comment type="caution">
    <text evidence="1">The sequence shown here is derived from an EMBL/GenBank/DDBJ whole genome shotgun (WGS) entry which is preliminary data.</text>
</comment>
<dbReference type="EMBL" id="JAQIZT010000010">
    <property type="protein sequence ID" value="KAJ6983205.1"/>
    <property type="molecule type" value="Genomic_DNA"/>
</dbReference>
<reference evidence="1" key="1">
    <citation type="journal article" date="2023" name="Mol. Ecol. Resour.">
        <title>Chromosome-level genome assembly of a triploid poplar Populus alba 'Berolinensis'.</title>
        <authorList>
            <person name="Chen S."/>
            <person name="Yu Y."/>
            <person name="Wang X."/>
            <person name="Wang S."/>
            <person name="Zhang T."/>
            <person name="Zhou Y."/>
            <person name="He R."/>
            <person name="Meng N."/>
            <person name="Wang Y."/>
            <person name="Liu W."/>
            <person name="Liu Z."/>
            <person name="Liu J."/>
            <person name="Guo Q."/>
            <person name="Huang H."/>
            <person name="Sederoff R.R."/>
            <person name="Wang G."/>
            <person name="Qu G."/>
            <person name="Chen S."/>
        </authorList>
    </citation>
    <scope>NUCLEOTIDE SEQUENCE</scope>
    <source>
        <strain evidence="1">SC-2020</strain>
    </source>
</reference>
<gene>
    <name evidence="1" type="ORF">NC653_026116</name>
</gene>
<evidence type="ECO:0000313" key="2">
    <source>
        <dbReference type="Proteomes" id="UP001164929"/>
    </source>
</evidence>
<dbReference type="AlphaFoldDB" id="A0AAD6ME17"/>
<organism evidence="1 2">
    <name type="scientific">Populus alba x Populus x berolinensis</name>
    <dbReference type="NCBI Taxonomy" id="444605"/>
    <lineage>
        <taxon>Eukaryota</taxon>
        <taxon>Viridiplantae</taxon>
        <taxon>Streptophyta</taxon>
        <taxon>Embryophyta</taxon>
        <taxon>Tracheophyta</taxon>
        <taxon>Spermatophyta</taxon>
        <taxon>Magnoliopsida</taxon>
        <taxon>eudicotyledons</taxon>
        <taxon>Gunneridae</taxon>
        <taxon>Pentapetalae</taxon>
        <taxon>rosids</taxon>
        <taxon>fabids</taxon>
        <taxon>Malpighiales</taxon>
        <taxon>Salicaceae</taxon>
        <taxon>Saliceae</taxon>
        <taxon>Populus</taxon>
    </lineage>
</organism>
<dbReference type="Proteomes" id="UP001164929">
    <property type="component" value="Chromosome 10"/>
</dbReference>